<feature type="region of interest" description="Disordered" evidence="1">
    <location>
        <begin position="100"/>
        <end position="123"/>
    </location>
</feature>
<dbReference type="SUPFAM" id="SSF56672">
    <property type="entry name" value="DNA/RNA polymerases"/>
    <property type="match status" value="1"/>
</dbReference>
<protein>
    <recommendedName>
        <fullName evidence="4">Reverse transcriptase/retrotransposon-derived protein RNase H-like domain-containing protein</fullName>
    </recommendedName>
</protein>
<organism evidence="2 3">
    <name type="scientific">Apostasia shenzhenica</name>
    <dbReference type="NCBI Taxonomy" id="1088818"/>
    <lineage>
        <taxon>Eukaryota</taxon>
        <taxon>Viridiplantae</taxon>
        <taxon>Streptophyta</taxon>
        <taxon>Embryophyta</taxon>
        <taxon>Tracheophyta</taxon>
        <taxon>Spermatophyta</taxon>
        <taxon>Magnoliopsida</taxon>
        <taxon>Liliopsida</taxon>
        <taxon>Asparagales</taxon>
        <taxon>Orchidaceae</taxon>
        <taxon>Apostasioideae</taxon>
        <taxon>Apostasia</taxon>
    </lineage>
</organism>
<accession>A0A2I0ASM1</accession>
<keyword evidence="3" id="KW-1185">Reference proteome</keyword>
<reference evidence="2 3" key="1">
    <citation type="journal article" date="2017" name="Nature">
        <title>The Apostasia genome and the evolution of orchids.</title>
        <authorList>
            <person name="Zhang G.Q."/>
            <person name="Liu K.W."/>
            <person name="Li Z."/>
            <person name="Lohaus R."/>
            <person name="Hsiao Y.Y."/>
            <person name="Niu S.C."/>
            <person name="Wang J.Y."/>
            <person name="Lin Y.C."/>
            <person name="Xu Q."/>
            <person name="Chen L.J."/>
            <person name="Yoshida K."/>
            <person name="Fujiwara S."/>
            <person name="Wang Z.W."/>
            <person name="Zhang Y.Q."/>
            <person name="Mitsuda N."/>
            <person name="Wang M."/>
            <person name="Liu G.H."/>
            <person name="Pecoraro L."/>
            <person name="Huang H.X."/>
            <person name="Xiao X.J."/>
            <person name="Lin M."/>
            <person name="Wu X.Y."/>
            <person name="Wu W.L."/>
            <person name="Chen Y.Y."/>
            <person name="Chang S.B."/>
            <person name="Sakamoto S."/>
            <person name="Ohme-Takagi M."/>
            <person name="Yagi M."/>
            <person name="Zeng S.J."/>
            <person name="Shen C.Y."/>
            <person name="Yeh C.M."/>
            <person name="Luo Y.B."/>
            <person name="Tsai W.C."/>
            <person name="Van de Peer Y."/>
            <person name="Liu Z.J."/>
        </authorList>
    </citation>
    <scope>NUCLEOTIDE SEQUENCE [LARGE SCALE GENOMIC DNA]</scope>
    <source>
        <strain evidence="3">cv. Shenzhen</strain>
        <tissue evidence="2">Stem</tissue>
    </source>
</reference>
<dbReference type="Proteomes" id="UP000236161">
    <property type="component" value="Unassembled WGS sequence"/>
</dbReference>
<evidence type="ECO:0000313" key="3">
    <source>
        <dbReference type="Proteomes" id="UP000236161"/>
    </source>
</evidence>
<dbReference type="InterPro" id="IPR043128">
    <property type="entry name" value="Rev_trsase/Diguanyl_cyclase"/>
</dbReference>
<dbReference type="AlphaFoldDB" id="A0A2I0ASM1"/>
<name>A0A2I0ASM1_9ASPA</name>
<sequence length="151" mass="17325">MVLTRGIETNPEKIQAIQELVPPRTIEDIQKLNERVTALSRFISKSGERCLPFFKILRGEHQTWNVDCGKAFQSLKEYLLSPPLLSAPPQRYRQFSVSSTCSRGGWPTAPDPLYQPRPSRRQSEVPFPRKTLFCADLCRMQFTSLLPSLPY</sequence>
<evidence type="ECO:0000256" key="1">
    <source>
        <dbReference type="SAM" id="MobiDB-lite"/>
    </source>
</evidence>
<gene>
    <name evidence="2" type="ORF">AXF42_Ash008835</name>
</gene>
<dbReference type="Gene3D" id="3.30.70.270">
    <property type="match status" value="1"/>
</dbReference>
<evidence type="ECO:0008006" key="4">
    <source>
        <dbReference type="Google" id="ProtNLM"/>
    </source>
</evidence>
<dbReference type="EMBL" id="KZ451951">
    <property type="protein sequence ID" value="PKA58548.1"/>
    <property type="molecule type" value="Genomic_DNA"/>
</dbReference>
<proteinExistence type="predicted"/>
<evidence type="ECO:0000313" key="2">
    <source>
        <dbReference type="EMBL" id="PKA58548.1"/>
    </source>
</evidence>
<dbReference type="STRING" id="1088818.A0A2I0ASM1"/>
<dbReference type="OrthoDB" id="1933791at2759"/>
<dbReference type="InterPro" id="IPR043502">
    <property type="entry name" value="DNA/RNA_pol_sf"/>
</dbReference>